<protein>
    <submittedName>
        <fullName evidence="2">Sugar phosphate isomerase/epimerase</fullName>
    </submittedName>
</protein>
<name>A0A6B0YVT4_9CHLR</name>
<gene>
    <name evidence="2" type="ORF">F4Y42_12450</name>
</gene>
<dbReference type="Gene3D" id="3.20.20.150">
    <property type="entry name" value="Divalent-metal-dependent TIM barrel enzymes"/>
    <property type="match status" value="1"/>
</dbReference>
<dbReference type="PANTHER" id="PTHR12110">
    <property type="entry name" value="HYDROXYPYRUVATE ISOMERASE"/>
    <property type="match status" value="1"/>
</dbReference>
<organism evidence="2">
    <name type="scientific">Caldilineaceae bacterium SB0664_bin_27</name>
    <dbReference type="NCBI Taxonomy" id="2605260"/>
    <lineage>
        <taxon>Bacteria</taxon>
        <taxon>Bacillati</taxon>
        <taxon>Chloroflexota</taxon>
        <taxon>Caldilineae</taxon>
        <taxon>Caldilineales</taxon>
        <taxon>Caldilineaceae</taxon>
    </lineage>
</organism>
<dbReference type="PANTHER" id="PTHR12110:SF21">
    <property type="entry name" value="XYLOSE ISOMERASE-LIKE TIM BARREL DOMAIN-CONTAINING PROTEIN"/>
    <property type="match status" value="1"/>
</dbReference>
<dbReference type="InterPro" id="IPR013022">
    <property type="entry name" value="Xyl_isomerase-like_TIM-brl"/>
</dbReference>
<evidence type="ECO:0000313" key="2">
    <source>
        <dbReference type="EMBL" id="MXY94245.1"/>
    </source>
</evidence>
<evidence type="ECO:0000259" key="1">
    <source>
        <dbReference type="Pfam" id="PF01261"/>
    </source>
</evidence>
<comment type="caution">
    <text evidence="2">The sequence shown here is derived from an EMBL/GenBank/DDBJ whole genome shotgun (WGS) entry which is preliminary data.</text>
</comment>
<dbReference type="AlphaFoldDB" id="A0A6B0YVT4"/>
<sequence length="280" mass="30743">MQLGFSTWGMPAVPVDAIVRHLAGLGFDGVELTVLSHHTTALERLDKDERSRILKLLQDNNLQLPAIAGHVSLMDEDSASHAANLERLKKTMDVALEWASEDGPPVVDTTAGGKPEDWDSKLGMLVERIQEAAEYGEKTGVTIAIEPHVGSIIDTPDRMLEVIRQVGSRAVGVNFDISHFNVMGIGIEESVAAMAPHACHTHVKDERGTVPDFEFLVPGEGEFDYVTYLKAMQRHGYTGFITAEISNMVQRRTPYYPLAVATETYNTLAKAFDDAGIERN</sequence>
<accession>A0A6B0YVT4</accession>
<dbReference type="Pfam" id="PF01261">
    <property type="entry name" value="AP_endonuc_2"/>
    <property type="match status" value="1"/>
</dbReference>
<reference evidence="2" key="1">
    <citation type="submission" date="2019-09" db="EMBL/GenBank/DDBJ databases">
        <title>Characterisation of the sponge microbiome using genome-centric metagenomics.</title>
        <authorList>
            <person name="Engelberts J.P."/>
            <person name="Robbins S.J."/>
            <person name="De Goeij J.M."/>
            <person name="Aranda M."/>
            <person name="Bell S.C."/>
            <person name="Webster N.S."/>
        </authorList>
    </citation>
    <scope>NUCLEOTIDE SEQUENCE</scope>
    <source>
        <strain evidence="2">SB0664_bin_27</strain>
    </source>
</reference>
<keyword evidence="2" id="KW-0413">Isomerase</keyword>
<dbReference type="GO" id="GO:0016853">
    <property type="term" value="F:isomerase activity"/>
    <property type="evidence" value="ECO:0007669"/>
    <property type="project" value="UniProtKB-KW"/>
</dbReference>
<dbReference type="SUPFAM" id="SSF51658">
    <property type="entry name" value="Xylose isomerase-like"/>
    <property type="match status" value="1"/>
</dbReference>
<dbReference type="InterPro" id="IPR036237">
    <property type="entry name" value="Xyl_isomerase-like_sf"/>
</dbReference>
<proteinExistence type="predicted"/>
<feature type="domain" description="Xylose isomerase-like TIM barrel" evidence="1">
    <location>
        <begin position="20"/>
        <end position="249"/>
    </location>
</feature>
<dbReference type="EMBL" id="VXRG01000104">
    <property type="protein sequence ID" value="MXY94245.1"/>
    <property type="molecule type" value="Genomic_DNA"/>
</dbReference>
<dbReference type="InterPro" id="IPR050312">
    <property type="entry name" value="IolE/XylAMocC-like"/>
</dbReference>